<reference evidence="1 2" key="2">
    <citation type="submission" date="2020-03" db="EMBL/GenBank/DDBJ databases">
        <authorList>
            <person name="Ichikawa N."/>
            <person name="Kimura A."/>
            <person name="Kitahashi Y."/>
            <person name="Uohara A."/>
        </authorList>
    </citation>
    <scope>NUCLEOTIDE SEQUENCE [LARGE SCALE GENOMIC DNA]</scope>
    <source>
        <strain evidence="1 2">NBRC 108639</strain>
    </source>
</reference>
<protein>
    <submittedName>
        <fullName evidence="1">Uncharacterized protein</fullName>
    </submittedName>
</protein>
<gene>
    <name evidence="1" type="ORF">Phou_026960</name>
</gene>
<accession>A0A6V8K924</accession>
<comment type="caution">
    <text evidence="1">The sequence shown here is derived from an EMBL/GenBank/DDBJ whole genome shotgun (WGS) entry which is preliminary data.</text>
</comment>
<reference evidence="1 2" key="1">
    <citation type="submission" date="2020-03" db="EMBL/GenBank/DDBJ databases">
        <title>Whole genome shotgun sequence of Phytohabitans houttuyneae NBRC 108639.</title>
        <authorList>
            <person name="Komaki H."/>
            <person name="Tamura T."/>
        </authorList>
    </citation>
    <scope>NUCLEOTIDE SEQUENCE [LARGE SCALE GENOMIC DNA]</scope>
    <source>
        <strain evidence="1 2">NBRC 108639</strain>
    </source>
</reference>
<dbReference type="EMBL" id="BLPF01000001">
    <property type="protein sequence ID" value="GFJ78516.1"/>
    <property type="molecule type" value="Genomic_DNA"/>
</dbReference>
<organism evidence="1 2">
    <name type="scientific">Phytohabitans houttuyneae</name>
    <dbReference type="NCBI Taxonomy" id="1076126"/>
    <lineage>
        <taxon>Bacteria</taxon>
        <taxon>Bacillati</taxon>
        <taxon>Actinomycetota</taxon>
        <taxon>Actinomycetes</taxon>
        <taxon>Micromonosporales</taxon>
        <taxon>Micromonosporaceae</taxon>
    </lineage>
</organism>
<dbReference type="Proteomes" id="UP000482800">
    <property type="component" value="Unassembled WGS sequence"/>
</dbReference>
<evidence type="ECO:0000313" key="2">
    <source>
        <dbReference type="Proteomes" id="UP000482800"/>
    </source>
</evidence>
<evidence type="ECO:0000313" key="1">
    <source>
        <dbReference type="EMBL" id="GFJ78516.1"/>
    </source>
</evidence>
<sequence>MPQAIVTGTVGAPRYRYARPARATARNACPLRSASASARATSGVIRPGSAQIMPKQSARNAPYRNILRMNGCGSRVPSR</sequence>
<keyword evidence="2" id="KW-1185">Reference proteome</keyword>
<proteinExistence type="predicted"/>
<name>A0A6V8K924_9ACTN</name>
<dbReference type="AlphaFoldDB" id="A0A6V8K924"/>